<evidence type="ECO:0000313" key="2">
    <source>
        <dbReference type="Proteomes" id="UP000070263"/>
    </source>
</evidence>
<protein>
    <recommendedName>
        <fullName evidence="3">Rubredoxin-like domain-containing protein</fullName>
    </recommendedName>
</protein>
<comment type="caution">
    <text evidence="1">The sequence shown here is derived from an EMBL/GenBank/DDBJ whole genome shotgun (WGS) entry which is preliminary data.</text>
</comment>
<dbReference type="AlphaFoldDB" id="A0A133VIY6"/>
<sequence length="63" mass="7309">MGAVTLWVCRDCGEIYKEEKETCSECGNSTREMRLRLDPDMTYPCAVFQPREPESRSTTEERS</sequence>
<accession>A0A133VIY6</accession>
<proteinExistence type="predicted"/>
<name>A0A133VIY6_9EURY</name>
<reference evidence="1 2" key="1">
    <citation type="journal article" date="2016" name="Sci. Rep.">
        <title>Metabolic traits of an uncultured archaeal lineage -MSBL1- from brine pools of the Red Sea.</title>
        <authorList>
            <person name="Mwirichia R."/>
            <person name="Alam I."/>
            <person name="Rashid M."/>
            <person name="Vinu M."/>
            <person name="Ba-Alawi W."/>
            <person name="Anthony Kamau A."/>
            <person name="Kamanda Ngugi D."/>
            <person name="Goker M."/>
            <person name="Klenk H.P."/>
            <person name="Bajic V."/>
            <person name="Stingl U."/>
        </authorList>
    </citation>
    <scope>NUCLEOTIDE SEQUENCE [LARGE SCALE GENOMIC DNA]</scope>
    <source>
        <strain evidence="1">SCGC-AAA382A20</strain>
    </source>
</reference>
<gene>
    <name evidence="1" type="ORF">AKJ51_03775</name>
</gene>
<dbReference type="EMBL" id="LHYE01000046">
    <property type="protein sequence ID" value="KXB06402.1"/>
    <property type="molecule type" value="Genomic_DNA"/>
</dbReference>
<evidence type="ECO:0008006" key="3">
    <source>
        <dbReference type="Google" id="ProtNLM"/>
    </source>
</evidence>
<evidence type="ECO:0000313" key="1">
    <source>
        <dbReference type="EMBL" id="KXB06402.1"/>
    </source>
</evidence>
<dbReference type="Proteomes" id="UP000070263">
    <property type="component" value="Unassembled WGS sequence"/>
</dbReference>
<organism evidence="1 2">
    <name type="scientific">candidate division MSBL1 archaeon SCGC-AAA382A20</name>
    <dbReference type="NCBI Taxonomy" id="1698280"/>
    <lineage>
        <taxon>Archaea</taxon>
        <taxon>Methanobacteriati</taxon>
        <taxon>Methanobacteriota</taxon>
        <taxon>candidate division MSBL1</taxon>
    </lineage>
</organism>
<keyword evidence="2" id="KW-1185">Reference proteome</keyword>